<dbReference type="EMBL" id="LOMK01000001">
    <property type="protein sequence ID" value="KYN24520.1"/>
    <property type="molecule type" value="Genomic_DNA"/>
</dbReference>
<evidence type="ECO:0000256" key="1">
    <source>
        <dbReference type="SAM" id="Coils"/>
    </source>
</evidence>
<evidence type="ECO:0000313" key="3">
    <source>
        <dbReference type="EMBL" id="KYN24520.1"/>
    </source>
</evidence>
<dbReference type="Proteomes" id="UP000075349">
    <property type="component" value="Unassembled WGS sequence"/>
</dbReference>
<organism evidence="3 4">
    <name type="scientific">Vibrio cidicii</name>
    <dbReference type="NCBI Taxonomy" id="1763883"/>
    <lineage>
        <taxon>Bacteria</taxon>
        <taxon>Pseudomonadati</taxon>
        <taxon>Pseudomonadota</taxon>
        <taxon>Gammaproteobacteria</taxon>
        <taxon>Vibrionales</taxon>
        <taxon>Vibrionaceae</taxon>
        <taxon>Vibrio</taxon>
    </lineage>
</organism>
<reference evidence="4" key="1">
    <citation type="submission" date="2015-12" db="EMBL/GenBank/DDBJ databases">
        <authorList>
            <person name="Tarr C.L."/>
            <person name="Gladney L.M."/>
        </authorList>
    </citation>
    <scope>NUCLEOTIDE SEQUENCE [LARGE SCALE GENOMIC DNA]</scope>
    <source>
        <strain evidence="4">2756-81</strain>
    </source>
</reference>
<protein>
    <submittedName>
        <fullName evidence="3">Uncharacterized protein</fullName>
    </submittedName>
</protein>
<accession>A0A151JFH3</accession>
<keyword evidence="2" id="KW-0472">Membrane</keyword>
<feature type="coiled-coil region" evidence="1">
    <location>
        <begin position="109"/>
        <end position="136"/>
    </location>
</feature>
<comment type="caution">
    <text evidence="3">The sequence shown here is derived from an EMBL/GenBank/DDBJ whole genome shotgun (WGS) entry which is preliminary data.</text>
</comment>
<evidence type="ECO:0000313" key="4">
    <source>
        <dbReference type="Proteomes" id="UP000075349"/>
    </source>
</evidence>
<keyword evidence="2" id="KW-1133">Transmembrane helix</keyword>
<evidence type="ECO:0000256" key="2">
    <source>
        <dbReference type="SAM" id="Phobius"/>
    </source>
</evidence>
<gene>
    <name evidence="3" type="ORF">AUQ44_00895</name>
</gene>
<dbReference type="AlphaFoldDB" id="A0A151JFH3"/>
<feature type="transmembrane region" description="Helical" evidence="2">
    <location>
        <begin position="39"/>
        <end position="58"/>
    </location>
</feature>
<proteinExistence type="predicted"/>
<keyword evidence="1" id="KW-0175">Coiled coil</keyword>
<name>A0A151JFH3_9VIBR</name>
<sequence>MLVNIDKIKGAIVASLLLLFFWAGQETNATNTTLWEIMQGLITTLCSVGTLVVAALALDNWKMQAKNAVIDKIVESLSSVQKAQRAFCHSLLAIDIYHRYNDERWKDHVGLYEKRYENLSSQIAQHKAKLQLLKRYSDDGFYRELTNLFSKFETDVCFAHKYINSAYPSVVKEPFAMYTCSGLSLEDQQKSLEILFDRYASFLGSIQ</sequence>
<keyword evidence="2" id="KW-0812">Transmembrane</keyword>